<sequence>MDLDRDTIYFNVLRNALYHTARRRSLEGVARFFNFLTVLLGAAVVGDLAQVFGLGMAWAGGAVAFVGAGQLAYDPAGRAREHQLLQRDYYRLLAEMEAQGDADADALRRFNAEMIRISGEEPPTLRGVDAKAYNDAIGASGLFPDGERLVIPLWVQAVSPFLTLDGYHFAKVSERSRA</sequence>
<evidence type="ECO:0000313" key="2">
    <source>
        <dbReference type="Proteomes" id="UP000586722"/>
    </source>
</evidence>
<comment type="caution">
    <text evidence="1">The sequence shown here is derived from an EMBL/GenBank/DDBJ whole genome shotgun (WGS) entry which is preliminary data.</text>
</comment>
<name>A0A7X5J8N9_9HYPH</name>
<protein>
    <submittedName>
        <fullName evidence="1">Uncharacterized protein</fullName>
    </submittedName>
</protein>
<keyword evidence="2" id="KW-1185">Reference proteome</keyword>
<reference evidence="2" key="1">
    <citation type="submission" date="2020-01" db="EMBL/GenBank/DDBJ databases">
        <authorList>
            <person name="Fang Y."/>
            <person name="Sun R."/>
            <person name="Nie L."/>
            <person name="He J."/>
            <person name="Hao L."/>
            <person name="Wang L."/>
            <person name="Su S."/>
            <person name="Lv E."/>
            <person name="Zhang Z."/>
            <person name="Xie R."/>
            <person name="Liu H."/>
        </authorList>
    </citation>
    <scope>NUCLEOTIDE SEQUENCE [LARGE SCALE GENOMIC DNA]</scope>
    <source>
        <strain evidence="2">XCT-53</strain>
    </source>
</reference>
<dbReference type="Proteomes" id="UP000586722">
    <property type="component" value="Unassembled WGS sequence"/>
</dbReference>
<proteinExistence type="predicted"/>
<accession>A0A7X5J8N9</accession>
<evidence type="ECO:0000313" key="1">
    <source>
        <dbReference type="EMBL" id="NBN78707.1"/>
    </source>
</evidence>
<dbReference type="RefSeq" id="WP_161676187.1">
    <property type="nucleotide sequence ID" value="NZ_JAABLP010000003.1"/>
</dbReference>
<dbReference type="AlphaFoldDB" id="A0A7X5J8N9"/>
<organism evidence="1 2">
    <name type="scientific">Pannonibacter tanglangensis</name>
    <dbReference type="NCBI Taxonomy" id="2750084"/>
    <lineage>
        <taxon>Bacteria</taxon>
        <taxon>Pseudomonadati</taxon>
        <taxon>Pseudomonadota</taxon>
        <taxon>Alphaproteobacteria</taxon>
        <taxon>Hyphomicrobiales</taxon>
        <taxon>Stappiaceae</taxon>
        <taxon>Pannonibacter</taxon>
    </lineage>
</organism>
<dbReference type="EMBL" id="JAABLQ010000001">
    <property type="protein sequence ID" value="NBN78707.1"/>
    <property type="molecule type" value="Genomic_DNA"/>
</dbReference>
<gene>
    <name evidence="1" type="ORF">GWI72_10555</name>
</gene>